<feature type="domain" description="GS catalytic" evidence="11">
    <location>
        <begin position="149"/>
        <end position="399"/>
    </location>
</feature>
<dbReference type="OrthoDB" id="1936100at2759"/>
<dbReference type="EC" id="6.3.1.2" evidence="3 9"/>
<evidence type="ECO:0000256" key="9">
    <source>
        <dbReference type="RuleBase" id="RU004356"/>
    </source>
</evidence>
<dbReference type="InterPro" id="IPR036651">
    <property type="entry name" value="Gln_synt_N_sf"/>
</dbReference>
<keyword evidence="13" id="KW-1185">Reference proteome</keyword>
<evidence type="ECO:0000259" key="11">
    <source>
        <dbReference type="PROSITE" id="PS51987"/>
    </source>
</evidence>
<dbReference type="PANTHER" id="PTHR20852">
    <property type="entry name" value="GLUTAMINE SYNTHETASE"/>
    <property type="match status" value="1"/>
</dbReference>
<comment type="subunit">
    <text evidence="2">Homooctamer.</text>
</comment>
<evidence type="ECO:0000313" key="12">
    <source>
        <dbReference type="EMBL" id="KNC28939.1"/>
    </source>
</evidence>
<comment type="similarity">
    <text evidence="1 7 8">Belongs to the glutamine synthetase family.</text>
</comment>
<evidence type="ECO:0000256" key="2">
    <source>
        <dbReference type="ARBA" id="ARBA00011823"/>
    </source>
</evidence>
<dbReference type="PROSITE" id="PS00180">
    <property type="entry name" value="GLNA_1"/>
    <property type="match status" value="1"/>
</dbReference>
<dbReference type="Proteomes" id="UP000037069">
    <property type="component" value="Unassembled WGS sequence"/>
</dbReference>
<dbReference type="GO" id="GO:0005524">
    <property type="term" value="F:ATP binding"/>
    <property type="evidence" value="ECO:0007669"/>
    <property type="project" value="UniProtKB-KW"/>
</dbReference>
<sequence length="399" mass="44031">MALRCAGLFLGKELASASKQLRSFSTTPAVMGGFLKNSPNTALDKSILDRYRKLETPSDRVQATYLWIDGTGENIRLKDRVLDKIPTGVEDLPNWQYDGSSTYQAVGENSDTTLVPRAIYKDPFKPGKNDIIVMCDTYLADGSATKSNKRAALQAAIDKVTDHEPWFGIEQEYTLLDVDGRPFGWPANGFPAPQGPYYCGVGADRVYARDLVEAHAVACLYAGIDFAGTNAEVMPAQWEYQVGPSLGIKASDDLWVSRYILHRIAEEFGVVVTFDPKPMEGQWNGAGAHTNFSTKAMRADGGMKAIEEAINKLSKRHERHIKAYDPKEGKDNERRLVGRLETSSIDKFSWGVANRAVSVRVPRGVATAGKGYFEDRRPSSNCDPYAVCDALVRTCLLNE</sequence>
<dbReference type="PROSITE" id="PS51986">
    <property type="entry name" value="GS_BETA_GRASP"/>
    <property type="match status" value="1"/>
</dbReference>
<dbReference type="InterPro" id="IPR008146">
    <property type="entry name" value="Gln_synth_cat_dom"/>
</dbReference>
<dbReference type="Gene3D" id="3.10.20.70">
    <property type="entry name" value="Glutamine synthetase, N-terminal domain"/>
    <property type="match status" value="1"/>
</dbReference>
<proteinExistence type="inferred from homology"/>
<dbReference type="GO" id="GO:0006542">
    <property type="term" value="P:glutamine biosynthetic process"/>
    <property type="evidence" value="ECO:0007669"/>
    <property type="project" value="InterPro"/>
</dbReference>
<organism evidence="12 13">
    <name type="scientific">Lucilia cuprina</name>
    <name type="common">Green bottle fly</name>
    <name type="synonym">Australian sheep blowfly</name>
    <dbReference type="NCBI Taxonomy" id="7375"/>
    <lineage>
        <taxon>Eukaryota</taxon>
        <taxon>Metazoa</taxon>
        <taxon>Ecdysozoa</taxon>
        <taxon>Arthropoda</taxon>
        <taxon>Hexapoda</taxon>
        <taxon>Insecta</taxon>
        <taxon>Pterygota</taxon>
        <taxon>Neoptera</taxon>
        <taxon>Endopterygota</taxon>
        <taxon>Diptera</taxon>
        <taxon>Brachycera</taxon>
        <taxon>Muscomorpha</taxon>
        <taxon>Oestroidea</taxon>
        <taxon>Calliphoridae</taxon>
        <taxon>Luciliinae</taxon>
        <taxon>Lucilia</taxon>
    </lineage>
</organism>
<dbReference type="InterPro" id="IPR027303">
    <property type="entry name" value="Gln_synth_gly_rich_site"/>
</dbReference>
<dbReference type="PROSITE" id="PS51987">
    <property type="entry name" value="GS_CATALYTIC"/>
    <property type="match status" value="1"/>
</dbReference>
<evidence type="ECO:0000256" key="4">
    <source>
        <dbReference type="ARBA" id="ARBA00022598"/>
    </source>
</evidence>
<comment type="catalytic activity">
    <reaction evidence="9">
        <text>L-glutamate + NH4(+) + ATP = L-glutamine + ADP + phosphate + H(+)</text>
        <dbReference type="Rhea" id="RHEA:16169"/>
        <dbReference type="ChEBI" id="CHEBI:15378"/>
        <dbReference type="ChEBI" id="CHEBI:28938"/>
        <dbReference type="ChEBI" id="CHEBI:29985"/>
        <dbReference type="ChEBI" id="CHEBI:30616"/>
        <dbReference type="ChEBI" id="CHEBI:43474"/>
        <dbReference type="ChEBI" id="CHEBI:58359"/>
        <dbReference type="ChEBI" id="CHEBI:456216"/>
        <dbReference type="EC" id="6.3.1.2"/>
    </reaction>
</comment>
<dbReference type="GO" id="GO:0004356">
    <property type="term" value="F:glutamine synthetase activity"/>
    <property type="evidence" value="ECO:0007669"/>
    <property type="project" value="UniProtKB-EC"/>
</dbReference>
<dbReference type="STRING" id="7375.A0A0L0CBW9"/>
<keyword evidence="6 9" id="KW-0067">ATP-binding</keyword>
<protein>
    <recommendedName>
        <fullName evidence="3 9">Glutamine synthetase</fullName>
        <ecNumber evidence="3 9">6.3.1.2</ecNumber>
    </recommendedName>
</protein>
<dbReference type="InterPro" id="IPR008147">
    <property type="entry name" value="Gln_synt_N"/>
</dbReference>
<dbReference type="FunFam" id="3.10.20.70:FF:000004">
    <property type="entry name" value="Glutamine synthetase"/>
    <property type="match status" value="1"/>
</dbReference>
<dbReference type="InterPro" id="IPR050292">
    <property type="entry name" value="Glutamine_Synthetase"/>
</dbReference>
<dbReference type="Gene3D" id="3.30.590.10">
    <property type="entry name" value="Glutamine synthetase/guanido kinase, catalytic domain"/>
    <property type="match status" value="2"/>
</dbReference>
<evidence type="ECO:0000256" key="5">
    <source>
        <dbReference type="ARBA" id="ARBA00022741"/>
    </source>
</evidence>
<gene>
    <name evidence="12" type="ORF">FF38_13679</name>
</gene>
<keyword evidence="5 9" id="KW-0547">Nucleotide-binding</keyword>
<dbReference type="InterPro" id="IPR014746">
    <property type="entry name" value="Gln_synth/guanido_kin_cat_dom"/>
</dbReference>
<reference evidence="12 13" key="1">
    <citation type="journal article" date="2015" name="Nat. Commun.">
        <title>Lucilia cuprina genome unlocks parasitic fly biology to underpin future interventions.</title>
        <authorList>
            <person name="Anstead C.A."/>
            <person name="Korhonen P.K."/>
            <person name="Young N.D."/>
            <person name="Hall R.S."/>
            <person name="Jex A.R."/>
            <person name="Murali S.C."/>
            <person name="Hughes D.S."/>
            <person name="Lee S.F."/>
            <person name="Perry T."/>
            <person name="Stroehlein A.J."/>
            <person name="Ansell B.R."/>
            <person name="Breugelmans B."/>
            <person name="Hofmann A."/>
            <person name="Qu J."/>
            <person name="Dugan S."/>
            <person name="Lee S.L."/>
            <person name="Chao H."/>
            <person name="Dinh H."/>
            <person name="Han Y."/>
            <person name="Doddapaneni H.V."/>
            <person name="Worley K.C."/>
            <person name="Muzny D.M."/>
            <person name="Ioannidis P."/>
            <person name="Waterhouse R.M."/>
            <person name="Zdobnov E.M."/>
            <person name="James P.J."/>
            <person name="Bagnall N.H."/>
            <person name="Kotze A.C."/>
            <person name="Gibbs R.A."/>
            <person name="Richards S."/>
            <person name="Batterham P."/>
            <person name="Gasser R.B."/>
        </authorList>
    </citation>
    <scope>NUCLEOTIDE SEQUENCE [LARGE SCALE GENOMIC DNA]</scope>
    <source>
        <strain evidence="12 13">LS</strain>
        <tissue evidence="12">Full body</tissue>
    </source>
</reference>
<dbReference type="SMART" id="SM01230">
    <property type="entry name" value="Gln-synt_C"/>
    <property type="match status" value="1"/>
</dbReference>
<feature type="domain" description="GS beta-grasp" evidence="10">
    <location>
        <begin position="61"/>
        <end position="142"/>
    </location>
</feature>
<dbReference type="Pfam" id="PF00120">
    <property type="entry name" value="Gln-synt_C"/>
    <property type="match status" value="1"/>
</dbReference>
<dbReference type="OMA" id="HAVACLY"/>
<dbReference type="GO" id="GO:0005737">
    <property type="term" value="C:cytoplasm"/>
    <property type="evidence" value="ECO:0007669"/>
    <property type="project" value="TreeGrafter"/>
</dbReference>
<evidence type="ECO:0000256" key="3">
    <source>
        <dbReference type="ARBA" id="ARBA00012937"/>
    </source>
</evidence>
<dbReference type="PANTHER" id="PTHR20852:SF44">
    <property type="entry name" value="GLUTAMINE SYNTHETASE 1, MITOCHONDRIAL"/>
    <property type="match status" value="1"/>
</dbReference>
<evidence type="ECO:0000256" key="1">
    <source>
        <dbReference type="ARBA" id="ARBA00009897"/>
    </source>
</evidence>
<evidence type="ECO:0000256" key="6">
    <source>
        <dbReference type="ARBA" id="ARBA00022840"/>
    </source>
</evidence>
<dbReference type="AlphaFoldDB" id="A0A0L0CBW9"/>
<name>A0A0L0CBW9_LUCCU</name>
<comment type="caution">
    <text evidence="12">The sequence shown here is derived from an EMBL/GenBank/DDBJ whole genome shotgun (WGS) entry which is preliminary data.</text>
</comment>
<dbReference type="InterPro" id="IPR027302">
    <property type="entry name" value="Gln_synth_N_conserv_site"/>
</dbReference>
<dbReference type="FunFam" id="3.30.590.10:FF:000004">
    <property type="entry name" value="Glutamine synthetase"/>
    <property type="match status" value="1"/>
</dbReference>
<keyword evidence="4 9" id="KW-0436">Ligase</keyword>
<dbReference type="SUPFAM" id="SSF54368">
    <property type="entry name" value="Glutamine synthetase, N-terminal domain"/>
    <property type="match status" value="1"/>
</dbReference>
<evidence type="ECO:0000259" key="10">
    <source>
        <dbReference type="PROSITE" id="PS51986"/>
    </source>
</evidence>
<dbReference type="EMBL" id="JRES01000726">
    <property type="protein sequence ID" value="KNC28939.1"/>
    <property type="molecule type" value="Genomic_DNA"/>
</dbReference>
<accession>A0A0L0CBW9</accession>
<evidence type="ECO:0000256" key="7">
    <source>
        <dbReference type="PROSITE-ProRule" id="PRU01330"/>
    </source>
</evidence>
<dbReference type="PROSITE" id="PS00181">
    <property type="entry name" value="GLNA_ATP"/>
    <property type="match status" value="1"/>
</dbReference>
<evidence type="ECO:0000256" key="8">
    <source>
        <dbReference type="RuleBase" id="RU000384"/>
    </source>
</evidence>
<dbReference type="SUPFAM" id="SSF55931">
    <property type="entry name" value="Glutamine synthetase/guanido kinase"/>
    <property type="match status" value="1"/>
</dbReference>
<evidence type="ECO:0000313" key="13">
    <source>
        <dbReference type="Proteomes" id="UP000037069"/>
    </source>
</evidence>